<dbReference type="OrthoDB" id="3556210at2759"/>
<dbReference type="Proteomes" id="UP000799640">
    <property type="component" value="Unassembled WGS sequence"/>
</dbReference>
<dbReference type="AlphaFoldDB" id="A0A6G1HNH1"/>
<evidence type="ECO:0000313" key="3">
    <source>
        <dbReference type="EMBL" id="KAF2397613.1"/>
    </source>
</evidence>
<evidence type="ECO:0000313" key="4">
    <source>
        <dbReference type="Proteomes" id="UP000799640"/>
    </source>
</evidence>
<organism evidence="3 4">
    <name type="scientific">Trichodelitschia bisporula</name>
    <dbReference type="NCBI Taxonomy" id="703511"/>
    <lineage>
        <taxon>Eukaryota</taxon>
        <taxon>Fungi</taxon>
        <taxon>Dikarya</taxon>
        <taxon>Ascomycota</taxon>
        <taxon>Pezizomycotina</taxon>
        <taxon>Dothideomycetes</taxon>
        <taxon>Dothideomycetes incertae sedis</taxon>
        <taxon>Phaeotrichales</taxon>
        <taxon>Phaeotrichaceae</taxon>
        <taxon>Trichodelitschia</taxon>
    </lineage>
</organism>
<dbReference type="Gene3D" id="3.50.4.10">
    <property type="entry name" value="Hepatocyte Growth Factor"/>
    <property type="match status" value="1"/>
</dbReference>
<name>A0A6G1HNH1_9PEZI</name>
<keyword evidence="1" id="KW-0732">Signal</keyword>
<feature type="chain" id="PRO_5026016621" description="Apple domain-containing protein" evidence="1">
    <location>
        <begin position="16"/>
        <end position="141"/>
    </location>
</feature>
<keyword evidence="4" id="KW-1185">Reference proteome</keyword>
<sequence length="141" mass="15538">MKFISLVLSASVVAARFWLRDTPAPSSDPIDPNDSEAQSPEPSQVYVTGFPICNVSGFTEVPGRYIETIFKDGGMTLPDCADACRTNDTCMSIAFAQLYGECLFFDHSTEDVQLLEDDTSIFAHYDNECDIDCDPEDEGTK</sequence>
<feature type="domain" description="Apple" evidence="2">
    <location>
        <begin position="53"/>
        <end position="129"/>
    </location>
</feature>
<dbReference type="InterPro" id="IPR003609">
    <property type="entry name" value="Pan_app"/>
</dbReference>
<dbReference type="SUPFAM" id="SSF57414">
    <property type="entry name" value="Hairpin loop containing domain-like"/>
    <property type="match status" value="1"/>
</dbReference>
<dbReference type="EMBL" id="ML996703">
    <property type="protein sequence ID" value="KAF2397613.1"/>
    <property type="molecule type" value="Genomic_DNA"/>
</dbReference>
<accession>A0A6G1HNH1</accession>
<feature type="signal peptide" evidence="1">
    <location>
        <begin position="1"/>
        <end position="15"/>
    </location>
</feature>
<proteinExistence type="predicted"/>
<gene>
    <name evidence="3" type="ORF">EJ06DRAFT_559157</name>
</gene>
<dbReference type="PROSITE" id="PS50948">
    <property type="entry name" value="PAN"/>
    <property type="match status" value="1"/>
</dbReference>
<reference evidence="3" key="1">
    <citation type="journal article" date="2020" name="Stud. Mycol.">
        <title>101 Dothideomycetes genomes: a test case for predicting lifestyles and emergence of pathogens.</title>
        <authorList>
            <person name="Haridas S."/>
            <person name="Albert R."/>
            <person name="Binder M."/>
            <person name="Bloem J."/>
            <person name="Labutti K."/>
            <person name="Salamov A."/>
            <person name="Andreopoulos B."/>
            <person name="Baker S."/>
            <person name="Barry K."/>
            <person name="Bills G."/>
            <person name="Bluhm B."/>
            <person name="Cannon C."/>
            <person name="Castanera R."/>
            <person name="Culley D."/>
            <person name="Daum C."/>
            <person name="Ezra D."/>
            <person name="Gonzalez J."/>
            <person name="Henrissat B."/>
            <person name="Kuo A."/>
            <person name="Liang C."/>
            <person name="Lipzen A."/>
            <person name="Lutzoni F."/>
            <person name="Magnuson J."/>
            <person name="Mondo S."/>
            <person name="Nolan M."/>
            <person name="Ohm R."/>
            <person name="Pangilinan J."/>
            <person name="Park H.-J."/>
            <person name="Ramirez L."/>
            <person name="Alfaro M."/>
            <person name="Sun H."/>
            <person name="Tritt A."/>
            <person name="Yoshinaga Y."/>
            <person name="Zwiers L.-H."/>
            <person name="Turgeon B."/>
            <person name="Goodwin S."/>
            <person name="Spatafora J."/>
            <person name="Crous P."/>
            <person name="Grigoriev I."/>
        </authorList>
    </citation>
    <scope>NUCLEOTIDE SEQUENCE</scope>
    <source>
        <strain evidence="3">CBS 262.69</strain>
    </source>
</reference>
<evidence type="ECO:0000256" key="1">
    <source>
        <dbReference type="SAM" id="SignalP"/>
    </source>
</evidence>
<dbReference type="Pfam" id="PF00024">
    <property type="entry name" value="PAN_1"/>
    <property type="match status" value="1"/>
</dbReference>
<protein>
    <recommendedName>
        <fullName evidence="2">Apple domain-containing protein</fullName>
    </recommendedName>
</protein>
<evidence type="ECO:0000259" key="2">
    <source>
        <dbReference type="PROSITE" id="PS50948"/>
    </source>
</evidence>